<protein>
    <submittedName>
        <fullName evidence="1">Uncharacterized protein</fullName>
    </submittedName>
</protein>
<evidence type="ECO:0000313" key="2">
    <source>
        <dbReference type="Proteomes" id="UP001367508"/>
    </source>
</evidence>
<comment type="caution">
    <text evidence="1">The sequence shown here is derived from an EMBL/GenBank/DDBJ whole genome shotgun (WGS) entry which is preliminary data.</text>
</comment>
<dbReference type="EMBL" id="JAYMYQ010000001">
    <property type="protein sequence ID" value="KAK7361236.1"/>
    <property type="molecule type" value="Genomic_DNA"/>
</dbReference>
<gene>
    <name evidence="1" type="ORF">VNO77_03284</name>
</gene>
<organism evidence="1 2">
    <name type="scientific">Canavalia gladiata</name>
    <name type="common">Sword bean</name>
    <name type="synonym">Dolichos gladiatus</name>
    <dbReference type="NCBI Taxonomy" id="3824"/>
    <lineage>
        <taxon>Eukaryota</taxon>
        <taxon>Viridiplantae</taxon>
        <taxon>Streptophyta</taxon>
        <taxon>Embryophyta</taxon>
        <taxon>Tracheophyta</taxon>
        <taxon>Spermatophyta</taxon>
        <taxon>Magnoliopsida</taxon>
        <taxon>eudicotyledons</taxon>
        <taxon>Gunneridae</taxon>
        <taxon>Pentapetalae</taxon>
        <taxon>rosids</taxon>
        <taxon>fabids</taxon>
        <taxon>Fabales</taxon>
        <taxon>Fabaceae</taxon>
        <taxon>Papilionoideae</taxon>
        <taxon>50 kb inversion clade</taxon>
        <taxon>NPAAA clade</taxon>
        <taxon>indigoferoid/millettioid clade</taxon>
        <taxon>Phaseoleae</taxon>
        <taxon>Canavalia</taxon>
    </lineage>
</organism>
<dbReference type="Proteomes" id="UP001367508">
    <property type="component" value="Unassembled WGS sequence"/>
</dbReference>
<dbReference type="AlphaFoldDB" id="A0AAN9R6R4"/>
<keyword evidence="2" id="KW-1185">Reference proteome</keyword>
<reference evidence="1 2" key="1">
    <citation type="submission" date="2024-01" db="EMBL/GenBank/DDBJ databases">
        <title>The genomes of 5 underutilized Papilionoideae crops provide insights into root nodulation and disease resistanc.</title>
        <authorList>
            <person name="Jiang F."/>
        </authorList>
    </citation>
    <scope>NUCLEOTIDE SEQUENCE [LARGE SCALE GENOMIC DNA]</scope>
    <source>
        <strain evidence="1">LVBAO_FW01</strain>
        <tissue evidence="1">Leaves</tissue>
    </source>
</reference>
<name>A0AAN9R6R4_CANGL</name>
<sequence length="80" mass="9141">MNTNVEIKKFEPAEYQHNSKALDVAFYHSFTGGPPHYSYRNTPRVIHISVTILALRHAWLAEVKLARSCEGNSFLLRQIG</sequence>
<evidence type="ECO:0000313" key="1">
    <source>
        <dbReference type="EMBL" id="KAK7361236.1"/>
    </source>
</evidence>
<accession>A0AAN9R6R4</accession>
<proteinExistence type="predicted"/>